<sequence>MKYVKYDNRVDSDDDDDEKELAEMKSRDANVEPSKHSAGSTKQESLSLTPKEQETSRTAHQNQPEMPNRKVMKQREAASKTPMAQKDAVSPTLLMPKEVPVVRITSSHV</sequence>
<reference evidence="2" key="3">
    <citation type="submission" date="2023-05" db="EMBL/GenBank/DDBJ databases">
        <authorList>
            <person name="Smith C.H."/>
        </authorList>
    </citation>
    <scope>NUCLEOTIDE SEQUENCE</scope>
    <source>
        <strain evidence="2">CHS0354</strain>
        <tissue evidence="2">Mantle</tissue>
    </source>
</reference>
<keyword evidence="3" id="KW-1185">Reference proteome</keyword>
<evidence type="ECO:0000256" key="1">
    <source>
        <dbReference type="SAM" id="MobiDB-lite"/>
    </source>
</evidence>
<dbReference type="Proteomes" id="UP001195483">
    <property type="component" value="Unassembled WGS sequence"/>
</dbReference>
<feature type="compositionally biased region" description="Basic and acidic residues" evidence="1">
    <location>
        <begin position="1"/>
        <end position="11"/>
    </location>
</feature>
<dbReference type="AlphaFoldDB" id="A0AAE0VWT5"/>
<dbReference type="EMBL" id="JAEAOA010001195">
    <property type="protein sequence ID" value="KAK3592127.1"/>
    <property type="molecule type" value="Genomic_DNA"/>
</dbReference>
<organism evidence="2 3">
    <name type="scientific">Potamilus streckersoni</name>
    <dbReference type="NCBI Taxonomy" id="2493646"/>
    <lineage>
        <taxon>Eukaryota</taxon>
        <taxon>Metazoa</taxon>
        <taxon>Spiralia</taxon>
        <taxon>Lophotrochozoa</taxon>
        <taxon>Mollusca</taxon>
        <taxon>Bivalvia</taxon>
        <taxon>Autobranchia</taxon>
        <taxon>Heteroconchia</taxon>
        <taxon>Palaeoheterodonta</taxon>
        <taxon>Unionida</taxon>
        <taxon>Unionoidea</taxon>
        <taxon>Unionidae</taxon>
        <taxon>Ambleminae</taxon>
        <taxon>Lampsilini</taxon>
        <taxon>Potamilus</taxon>
    </lineage>
</organism>
<evidence type="ECO:0000313" key="3">
    <source>
        <dbReference type="Proteomes" id="UP001195483"/>
    </source>
</evidence>
<name>A0AAE0VWT5_9BIVA</name>
<protein>
    <submittedName>
        <fullName evidence="2">Uncharacterized protein</fullName>
    </submittedName>
</protein>
<reference evidence="2" key="1">
    <citation type="journal article" date="2021" name="Genome Biol. Evol.">
        <title>A High-Quality Reference Genome for a Parasitic Bivalve with Doubly Uniparental Inheritance (Bivalvia: Unionida).</title>
        <authorList>
            <person name="Smith C.H."/>
        </authorList>
    </citation>
    <scope>NUCLEOTIDE SEQUENCE</scope>
    <source>
        <strain evidence="2">CHS0354</strain>
    </source>
</reference>
<reference evidence="2" key="2">
    <citation type="journal article" date="2021" name="Genome Biol. Evol.">
        <title>Developing a high-quality reference genome for a parasitic bivalve with doubly uniparental inheritance (Bivalvia: Unionida).</title>
        <authorList>
            <person name="Smith C.H."/>
        </authorList>
    </citation>
    <scope>NUCLEOTIDE SEQUENCE</scope>
    <source>
        <strain evidence="2">CHS0354</strain>
        <tissue evidence="2">Mantle</tissue>
    </source>
</reference>
<evidence type="ECO:0000313" key="2">
    <source>
        <dbReference type="EMBL" id="KAK3592127.1"/>
    </source>
</evidence>
<feature type="compositionally biased region" description="Polar residues" evidence="1">
    <location>
        <begin position="37"/>
        <end position="50"/>
    </location>
</feature>
<gene>
    <name evidence="2" type="ORF">CHS0354_019408</name>
</gene>
<feature type="compositionally biased region" description="Basic and acidic residues" evidence="1">
    <location>
        <begin position="21"/>
        <end position="35"/>
    </location>
</feature>
<feature type="region of interest" description="Disordered" evidence="1">
    <location>
        <begin position="1"/>
        <end position="109"/>
    </location>
</feature>
<comment type="caution">
    <text evidence="2">The sequence shown here is derived from an EMBL/GenBank/DDBJ whole genome shotgun (WGS) entry which is preliminary data.</text>
</comment>
<proteinExistence type="predicted"/>
<accession>A0AAE0VWT5</accession>